<evidence type="ECO:0000256" key="3">
    <source>
        <dbReference type="ARBA" id="ARBA00022617"/>
    </source>
</evidence>
<dbReference type="Proteomes" id="UP000799770">
    <property type="component" value="Unassembled WGS sequence"/>
</dbReference>
<dbReference type="GO" id="GO:0016705">
    <property type="term" value="F:oxidoreductase activity, acting on paired donors, with incorporation or reduction of molecular oxygen"/>
    <property type="evidence" value="ECO:0007669"/>
    <property type="project" value="InterPro"/>
</dbReference>
<evidence type="ECO:0000256" key="4">
    <source>
        <dbReference type="ARBA" id="ARBA00022723"/>
    </source>
</evidence>
<keyword evidence="10" id="KW-0812">Transmembrane</keyword>
<dbReference type="GO" id="GO:0005506">
    <property type="term" value="F:iron ion binding"/>
    <property type="evidence" value="ECO:0007669"/>
    <property type="project" value="InterPro"/>
</dbReference>
<name>A0A6A5YDT6_9PLEO</name>
<evidence type="ECO:0000256" key="9">
    <source>
        <dbReference type="RuleBase" id="RU000461"/>
    </source>
</evidence>
<feature type="binding site" description="axial binding residue" evidence="8">
    <location>
        <position position="450"/>
    </location>
    <ligand>
        <name>heme</name>
        <dbReference type="ChEBI" id="CHEBI:30413"/>
    </ligand>
    <ligandPart>
        <name>Fe</name>
        <dbReference type="ChEBI" id="CHEBI:18248"/>
    </ligandPart>
</feature>
<dbReference type="GO" id="GO:0004497">
    <property type="term" value="F:monooxygenase activity"/>
    <property type="evidence" value="ECO:0007669"/>
    <property type="project" value="UniProtKB-KW"/>
</dbReference>
<comment type="similarity">
    <text evidence="2 9">Belongs to the cytochrome P450 family.</text>
</comment>
<feature type="transmembrane region" description="Helical" evidence="10">
    <location>
        <begin position="20"/>
        <end position="43"/>
    </location>
</feature>
<dbReference type="EMBL" id="ML977380">
    <property type="protein sequence ID" value="KAF2105449.1"/>
    <property type="molecule type" value="Genomic_DNA"/>
</dbReference>
<dbReference type="PROSITE" id="PS00086">
    <property type="entry name" value="CYTOCHROME_P450"/>
    <property type="match status" value="1"/>
</dbReference>
<sequence length="504" mass="57690">MAPFQLLPITRQDMAAHPSFYVASAIVAPLCLYTLAIIAYNIFFHPLRHCPGPLLGRATIWYWIYFSLRGETHRLTEFLHAEYGDIVRVSPNRLSFIVETAWKDIYMHKQGRPQFQKVAGQRPSHGAYSIMTAPDDAHARQRKMLSHAFSSKALMEQEPLLKTYVDMLVAIVRDYARQNRAIDMVAYFEYTTFDIIGDLCFHESFHNLEERRAHAWLGLLRYSFKAGPLLLALQNLPFSETFLRGIRRRAAPKRVQMVQQGRDRVTKRLAEGEGRPDFMTRILPHLREDGTGISRAELDLTMLALVVAGAETTATTLSGCLYHLTQNPHVLKKLQDEVRTTFPGCESINMLGVSRLPYLLAVIEETLRVYPPIAIDLPRRTPPEGAAICGQWVPGGVVVGVPHYTAYSSPHNFTKPDAFLPERWLQNRDEKFENDKRDVFEPFSAGPRNCLGKNLAYAEMKLVLASLVYNFDFEIVERDDNWEDQKVYTIFDKKPLGILFKERD</sequence>
<keyword evidence="4 8" id="KW-0479">Metal-binding</keyword>
<organism evidence="11 12">
    <name type="scientific">Lophiotrema nucula</name>
    <dbReference type="NCBI Taxonomy" id="690887"/>
    <lineage>
        <taxon>Eukaryota</taxon>
        <taxon>Fungi</taxon>
        <taxon>Dikarya</taxon>
        <taxon>Ascomycota</taxon>
        <taxon>Pezizomycotina</taxon>
        <taxon>Dothideomycetes</taxon>
        <taxon>Pleosporomycetidae</taxon>
        <taxon>Pleosporales</taxon>
        <taxon>Lophiotremataceae</taxon>
        <taxon>Lophiotrema</taxon>
    </lineage>
</organism>
<evidence type="ECO:0000256" key="2">
    <source>
        <dbReference type="ARBA" id="ARBA00010617"/>
    </source>
</evidence>
<proteinExistence type="inferred from homology"/>
<keyword evidence="10" id="KW-0472">Membrane</keyword>
<dbReference type="Pfam" id="PF00067">
    <property type="entry name" value="p450"/>
    <property type="match status" value="1"/>
</dbReference>
<gene>
    <name evidence="11" type="ORF">BDV96DRAFT_655595</name>
</gene>
<evidence type="ECO:0000256" key="1">
    <source>
        <dbReference type="ARBA" id="ARBA00001971"/>
    </source>
</evidence>
<comment type="cofactor">
    <cofactor evidence="1 8">
        <name>heme</name>
        <dbReference type="ChEBI" id="CHEBI:30413"/>
    </cofactor>
</comment>
<dbReference type="GO" id="GO:0020037">
    <property type="term" value="F:heme binding"/>
    <property type="evidence" value="ECO:0007669"/>
    <property type="project" value="InterPro"/>
</dbReference>
<dbReference type="AlphaFoldDB" id="A0A6A5YDT6"/>
<dbReference type="SUPFAM" id="SSF48264">
    <property type="entry name" value="Cytochrome P450"/>
    <property type="match status" value="1"/>
</dbReference>
<accession>A0A6A5YDT6</accession>
<dbReference type="PRINTS" id="PR00385">
    <property type="entry name" value="P450"/>
</dbReference>
<keyword evidence="12" id="KW-1185">Reference proteome</keyword>
<dbReference type="InterPro" id="IPR036396">
    <property type="entry name" value="Cyt_P450_sf"/>
</dbReference>
<dbReference type="InterPro" id="IPR002401">
    <property type="entry name" value="Cyt_P450_E_grp-I"/>
</dbReference>
<keyword evidence="6 8" id="KW-0408">Iron</keyword>
<keyword evidence="7 9" id="KW-0503">Monooxygenase</keyword>
<dbReference type="InterPro" id="IPR001128">
    <property type="entry name" value="Cyt_P450"/>
</dbReference>
<dbReference type="PRINTS" id="PR00463">
    <property type="entry name" value="EP450I"/>
</dbReference>
<dbReference type="PANTHER" id="PTHR24305:SF29">
    <property type="entry name" value="BENZOATE-PARA-HYDROXYLASE"/>
    <property type="match status" value="1"/>
</dbReference>
<keyword evidence="3 8" id="KW-0349">Heme</keyword>
<evidence type="ECO:0000256" key="7">
    <source>
        <dbReference type="ARBA" id="ARBA00023033"/>
    </source>
</evidence>
<evidence type="ECO:0000256" key="6">
    <source>
        <dbReference type="ARBA" id="ARBA00023004"/>
    </source>
</evidence>
<protein>
    <submittedName>
        <fullName evidence="11">Putative cytochrome P450 monooxygenase</fullName>
    </submittedName>
</protein>
<dbReference type="InterPro" id="IPR017972">
    <property type="entry name" value="Cyt_P450_CS"/>
</dbReference>
<dbReference type="InterPro" id="IPR050121">
    <property type="entry name" value="Cytochrome_P450_monoxygenase"/>
</dbReference>
<dbReference type="PANTHER" id="PTHR24305">
    <property type="entry name" value="CYTOCHROME P450"/>
    <property type="match status" value="1"/>
</dbReference>
<reference evidence="11" key="1">
    <citation type="journal article" date="2020" name="Stud. Mycol.">
        <title>101 Dothideomycetes genomes: a test case for predicting lifestyles and emergence of pathogens.</title>
        <authorList>
            <person name="Haridas S."/>
            <person name="Albert R."/>
            <person name="Binder M."/>
            <person name="Bloem J."/>
            <person name="Labutti K."/>
            <person name="Salamov A."/>
            <person name="Andreopoulos B."/>
            <person name="Baker S."/>
            <person name="Barry K."/>
            <person name="Bills G."/>
            <person name="Bluhm B."/>
            <person name="Cannon C."/>
            <person name="Castanera R."/>
            <person name="Culley D."/>
            <person name="Daum C."/>
            <person name="Ezra D."/>
            <person name="Gonzalez J."/>
            <person name="Henrissat B."/>
            <person name="Kuo A."/>
            <person name="Liang C."/>
            <person name="Lipzen A."/>
            <person name="Lutzoni F."/>
            <person name="Magnuson J."/>
            <person name="Mondo S."/>
            <person name="Nolan M."/>
            <person name="Ohm R."/>
            <person name="Pangilinan J."/>
            <person name="Park H.-J."/>
            <person name="Ramirez L."/>
            <person name="Alfaro M."/>
            <person name="Sun H."/>
            <person name="Tritt A."/>
            <person name="Yoshinaga Y."/>
            <person name="Zwiers L.-H."/>
            <person name="Turgeon B."/>
            <person name="Goodwin S."/>
            <person name="Spatafora J."/>
            <person name="Crous P."/>
            <person name="Grigoriev I."/>
        </authorList>
    </citation>
    <scope>NUCLEOTIDE SEQUENCE</scope>
    <source>
        <strain evidence="11">CBS 627.86</strain>
    </source>
</reference>
<evidence type="ECO:0000256" key="10">
    <source>
        <dbReference type="SAM" id="Phobius"/>
    </source>
</evidence>
<evidence type="ECO:0000313" key="11">
    <source>
        <dbReference type="EMBL" id="KAF2105449.1"/>
    </source>
</evidence>
<keyword evidence="10" id="KW-1133">Transmembrane helix</keyword>
<keyword evidence="5 9" id="KW-0560">Oxidoreductase</keyword>
<evidence type="ECO:0000256" key="5">
    <source>
        <dbReference type="ARBA" id="ARBA00023002"/>
    </source>
</evidence>
<dbReference type="OrthoDB" id="1470350at2759"/>
<dbReference type="CDD" id="cd11058">
    <property type="entry name" value="CYP60B-like"/>
    <property type="match status" value="1"/>
</dbReference>
<evidence type="ECO:0000313" key="12">
    <source>
        <dbReference type="Proteomes" id="UP000799770"/>
    </source>
</evidence>
<evidence type="ECO:0000256" key="8">
    <source>
        <dbReference type="PIRSR" id="PIRSR602401-1"/>
    </source>
</evidence>
<dbReference type="Gene3D" id="1.10.630.10">
    <property type="entry name" value="Cytochrome P450"/>
    <property type="match status" value="1"/>
</dbReference>